<evidence type="ECO:0000313" key="2">
    <source>
        <dbReference type="EMBL" id="MBL0705546.1"/>
    </source>
</evidence>
<feature type="region of interest" description="Disordered" evidence="1">
    <location>
        <begin position="1"/>
        <end position="29"/>
    </location>
</feature>
<keyword evidence="3" id="KW-1185">Reference proteome</keyword>
<evidence type="ECO:0000256" key="1">
    <source>
        <dbReference type="SAM" id="MobiDB-lite"/>
    </source>
</evidence>
<feature type="compositionally biased region" description="Basic residues" evidence="1">
    <location>
        <begin position="1"/>
        <end position="13"/>
    </location>
</feature>
<reference evidence="2 3" key="1">
    <citation type="submission" date="2021-01" db="EMBL/GenBank/DDBJ databases">
        <title>Genome public.</title>
        <authorList>
            <person name="Liu C."/>
            <person name="Sun Q."/>
        </authorList>
    </citation>
    <scope>NUCLEOTIDE SEQUENCE [LARGE SCALE GENOMIC DNA]</scope>
    <source>
        <strain evidence="2 3">JC656</strain>
    </source>
</reference>
<accession>A0ABS1K1J9</accession>
<evidence type="ECO:0000313" key="3">
    <source>
        <dbReference type="Proteomes" id="UP000639051"/>
    </source>
</evidence>
<dbReference type="EMBL" id="JAERRC010000022">
    <property type="protein sequence ID" value="MBL0705546.1"/>
    <property type="molecule type" value="Genomic_DNA"/>
</dbReference>
<comment type="caution">
    <text evidence="2">The sequence shown here is derived from an EMBL/GenBank/DDBJ whole genome shotgun (WGS) entry which is preliminary data.</text>
</comment>
<proteinExistence type="predicted"/>
<dbReference type="RefSeq" id="WP_189693863.1">
    <property type="nucleotide sequence ID" value="NZ_BNCM01000007.1"/>
</dbReference>
<gene>
    <name evidence="2" type="ORF">JJE72_08510</name>
</gene>
<organism evidence="2 3">
    <name type="scientific">Sinomonas cellulolyticus</name>
    <dbReference type="NCBI Taxonomy" id="2801916"/>
    <lineage>
        <taxon>Bacteria</taxon>
        <taxon>Bacillati</taxon>
        <taxon>Actinomycetota</taxon>
        <taxon>Actinomycetes</taxon>
        <taxon>Micrococcales</taxon>
        <taxon>Micrococcaceae</taxon>
        <taxon>Sinomonas</taxon>
    </lineage>
</organism>
<dbReference type="Proteomes" id="UP000639051">
    <property type="component" value="Unassembled WGS sequence"/>
</dbReference>
<sequence>MEHSREKRHRPRLPRPYGGEHPNERVGVYRPIDSTDPLRTLDLARIAQYPLLTAWASLHGLRLTGRDGVHILDRAIAEKTIDVNGPIMIEVAYFVGDLLCDERPGWRWNVDTWGLPILALDSNHDRSPTVWDVLQFVKRRTNQESPSLMAALDHFGPEHEGPETE</sequence>
<name>A0ABS1K1J9_9MICC</name>
<protein>
    <submittedName>
        <fullName evidence="2">Uncharacterized protein</fullName>
    </submittedName>
</protein>